<dbReference type="AlphaFoldDB" id="A0A8J3EUU0"/>
<reference evidence="1" key="2">
    <citation type="submission" date="2020-09" db="EMBL/GenBank/DDBJ databases">
        <authorList>
            <person name="Sun Q."/>
            <person name="Zhou Y."/>
        </authorList>
    </citation>
    <scope>NUCLEOTIDE SEQUENCE</scope>
    <source>
        <strain evidence="1">CGMCC 1.14988</strain>
    </source>
</reference>
<comment type="caution">
    <text evidence="1">The sequence shown here is derived from an EMBL/GenBank/DDBJ whole genome shotgun (WGS) entry which is preliminary data.</text>
</comment>
<accession>A0A8J3EUU0</accession>
<dbReference type="EMBL" id="BMHA01000010">
    <property type="protein sequence ID" value="GGI07872.1"/>
    <property type="molecule type" value="Genomic_DNA"/>
</dbReference>
<dbReference type="RefSeq" id="WP_130648908.1">
    <property type="nucleotide sequence ID" value="NZ_BMHA01000010.1"/>
</dbReference>
<proteinExistence type="predicted"/>
<evidence type="ECO:0000313" key="2">
    <source>
        <dbReference type="Proteomes" id="UP000650511"/>
    </source>
</evidence>
<gene>
    <name evidence="1" type="ORF">GCM10011354_26250</name>
</gene>
<reference evidence="1" key="1">
    <citation type="journal article" date="2014" name="Int. J. Syst. Evol. Microbiol.">
        <title>Complete genome sequence of Corynebacterium casei LMG S-19264T (=DSM 44701T), isolated from a smear-ripened cheese.</title>
        <authorList>
            <consortium name="US DOE Joint Genome Institute (JGI-PGF)"/>
            <person name="Walter F."/>
            <person name="Albersmeier A."/>
            <person name="Kalinowski J."/>
            <person name="Ruckert C."/>
        </authorList>
    </citation>
    <scope>NUCLEOTIDE SEQUENCE</scope>
    <source>
        <strain evidence="1">CGMCC 1.14988</strain>
    </source>
</reference>
<name>A0A8J3EUU0_9ACTN</name>
<dbReference type="Proteomes" id="UP000650511">
    <property type="component" value="Unassembled WGS sequence"/>
</dbReference>
<sequence length="238" mass="26323">MITIGQYLVACHLVDAHGAAERFEAFCYPAKQGRRNLSPRTFLIGSLLSIQTNGSMRYNDVHAVLTTAIPPFAMVELGVAVADRHEDGPRVARVCLTQDHLYNFTRLLRKRCRADGQAIEPATKDALLDVVNRIIRATLPTRPDGSSAYCVDETGVWAWNKGRKVPKAVKDRPEYLEDDITVEEVRKAQARRSVDPDGAWGRKTKKAGGSEAFFGYSMHGMVRAPRLDTGYGDCPGFG</sequence>
<dbReference type="OrthoDB" id="4485191at2"/>
<keyword evidence="2" id="KW-1185">Reference proteome</keyword>
<protein>
    <submittedName>
        <fullName evidence="1">Uncharacterized protein</fullName>
    </submittedName>
</protein>
<organism evidence="1 2">
    <name type="scientific">Egicoccus halophilus</name>
    <dbReference type="NCBI Taxonomy" id="1670830"/>
    <lineage>
        <taxon>Bacteria</taxon>
        <taxon>Bacillati</taxon>
        <taxon>Actinomycetota</taxon>
        <taxon>Nitriliruptoria</taxon>
        <taxon>Egicoccales</taxon>
        <taxon>Egicoccaceae</taxon>
        <taxon>Egicoccus</taxon>
    </lineage>
</organism>
<evidence type="ECO:0000313" key="1">
    <source>
        <dbReference type="EMBL" id="GGI07872.1"/>
    </source>
</evidence>